<dbReference type="AlphaFoldDB" id="A0A2S1QY43"/>
<dbReference type="EMBL" id="CP029186">
    <property type="protein sequence ID" value="AWH85330.1"/>
    <property type="molecule type" value="Genomic_DNA"/>
</dbReference>
<evidence type="ECO:0000256" key="1">
    <source>
        <dbReference type="SAM" id="Phobius"/>
    </source>
</evidence>
<sequence length="88" mass="9690">MELAPVIKKGNVMRLLLLLPNFALLAISGYNLSAGNNNLAVTLLHLMVMALCITFVALIVKSMFAIKYVEVPETENNEAYEALDLQHS</sequence>
<evidence type="ECO:0000313" key="2">
    <source>
        <dbReference type="EMBL" id="AWH85330.1"/>
    </source>
</evidence>
<name>A0A2S1QY43_9FLAO</name>
<dbReference type="Proteomes" id="UP000244929">
    <property type="component" value="Chromosome"/>
</dbReference>
<keyword evidence="1" id="KW-1133">Transmembrane helix</keyword>
<keyword evidence="1" id="KW-0812">Transmembrane</keyword>
<protein>
    <submittedName>
        <fullName evidence="2">Uncharacterized protein</fullName>
    </submittedName>
</protein>
<gene>
    <name evidence="2" type="ORF">HYN59_09460</name>
</gene>
<dbReference type="KEGG" id="falb:HYN59_09460"/>
<keyword evidence="1" id="KW-0472">Membrane</keyword>
<evidence type="ECO:0000313" key="3">
    <source>
        <dbReference type="Proteomes" id="UP000244929"/>
    </source>
</evidence>
<reference evidence="2 3" key="1">
    <citation type="submission" date="2018-04" db="EMBL/GenBank/DDBJ databases">
        <title>Genome sequencing of Flavobacterium sp. HYN0059.</title>
        <authorList>
            <person name="Yi H."/>
            <person name="Baek C."/>
        </authorList>
    </citation>
    <scope>NUCLEOTIDE SEQUENCE [LARGE SCALE GENOMIC DNA]</scope>
    <source>
        <strain evidence="2 3">HYN0059</strain>
    </source>
</reference>
<feature type="transmembrane region" description="Helical" evidence="1">
    <location>
        <begin position="39"/>
        <end position="60"/>
    </location>
</feature>
<accession>A0A2S1QY43</accession>
<proteinExistence type="predicted"/>
<organism evidence="2 3">
    <name type="scientific">Flavobacterium album</name>
    <dbReference type="NCBI Taxonomy" id="2175091"/>
    <lineage>
        <taxon>Bacteria</taxon>
        <taxon>Pseudomonadati</taxon>
        <taxon>Bacteroidota</taxon>
        <taxon>Flavobacteriia</taxon>
        <taxon>Flavobacteriales</taxon>
        <taxon>Flavobacteriaceae</taxon>
        <taxon>Flavobacterium</taxon>
    </lineage>
</organism>
<feature type="transmembrane region" description="Helical" evidence="1">
    <location>
        <begin position="12"/>
        <end position="33"/>
    </location>
</feature>
<keyword evidence="3" id="KW-1185">Reference proteome</keyword>